<dbReference type="AlphaFoldDB" id="A0A329QGG3"/>
<keyword evidence="6" id="KW-1185">Reference proteome</keyword>
<dbReference type="PRINTS" id="PR00455">
    <property type="entry name" value="HTHTETR"/>
</dbReference>
<dbReference type="InterPro" id="IPR009057">
    <property type="entry name" value="Homeodomain-like_sf"/>
</dbReference>
<accession>A0A329QGG3</accession>
<protein>
    <submittedName>
        <fullName evidence="5">TetR family transcriptional regulator</fullName>
    </submittedName>
</protein>
<dbReference type="SUPFAM" id="SSF46689">
    <property type="entry name" value="Homeodomain-like"/>
    <property type="match status" value="1"/>
</dbReference>
<dbReference type="Proteomes" id="UP000250462">
    <property type="component" value="Unassembled WGS sequence"/>
</dbReference>
<proteinExistence type="predicted"/>
<dbReference type="PANTHER" id="PTHR30055">
    <property type="entry name" value="HTH-TYPE TRANSCRIPTIONAL REGULATOR RUTR"/>
    <property type="match status" value="1"/>
</dbReference>
<organism evidence="5 6">
    <name type="scientific">Phytoactinopolyspora halophila</name>
    <dbReference type="NCBI Taxonomy" id="1981511"/>
    <lineage>
        <taxon>Bacteria</taxon>
        <taxon>Bacillati</taxon>
        <taxon>Actinomycetota</taxon>
        <taxon>Actinomycetes</taxon>
        <taxon>Jiangellales</taxon>
        <taxon>Jiangellaceae</taxon>
        <taxon>Phytoactinopolyspora</taxon>
    </lineage>
</organism>
<gene>
    <name evidence="5" type="ORF">DPM12_16750</name>
</gene>
<dbReference type="GO" id="GO:0003700">
    <property type="term" value="F:DNA-binding transcription factor activity"/>
    <property type="evidence" value="ECO:0007669"/>
    <property type="project" value="TreeGrafter"/>
</dbReference>
<name>A0A329QGG3_9ACTN</name>
<dbReference type="SUPFAM" id="SSF48498">
    <property type="entry name" value="Tetracyclin repressor-like, C-terminal domain"/>
    <property type="match status" value="1"/>
</dbReference>
<dbReference type="EMBL" id="QMIG01000020">
    <property type="protein sequence ID" value="RAW11477.1"/>
    <property type="molecule type" value="Genomic_DNA"/>
</dbReference>
<feature type="region of interest" description="Disordered" evidence="3">
    <location>
        <begin position="1"/>
        <end position="23"/>
    </location>
</feature>
<evidence type="ECO:0000256" key="2">
    <source>
        <dbReference type="PROSITE-ProRule" id="PRU00335"/>
    </source>
</evidence>
<dbReference type="OrthoDB" id="4542210at2"/>
<evidence type="ECO:0000313" key="6">
    <source>
        <dbReference type="Proteomes" id="UP000250462"/>
    </source>
</evidence>
<sequence>MAENRQSTGPVTLSLEGGRRPERADAARNRRILLDTASRIVRDEGVAALSMESVAAAAGVGIGTVYRRFGDRAGLAYALLDEQERDFQAAFISGPPPLGPDAEPAVRLRAYLDRYVDRLAEHAELLATAETHRYQSGAYNVQRRHLAMLINQIDPQLDGPYLADALLAALSGQLYLHQTTEAGMSVERIRAGIAQLLRGIVDG</sequence>
<feature type="compositionally biased region" description="Polar residues" evidence="3">
    <location>
        <begin position="1"/>
        <end position="11"/>
    </location>
</feature>
<evidence type="ECO:0000259" key="4">
    <source>
        <dbReference type="PROSITE" id="PS50977"/>
    </source>
</evidence>
<dbReference type="PANTHER" id="PTHR30055:SF209">
    <property type="entry name" value="POSSIBLE TRANSCRIPTIONAL REGULATORY PROTEIN (PROBABLY TETR-FAMILY)"/>
    <property type="match status" value="1"/>
</dbReference>
<comment type="caution">
    <text evidence="5">The sequence shown here is derived from an EMBL/GenBank/DDBJ whole genome shotgun (WGS) entry which is preliminary data.</text>
</comment>
<dbReference type="Gene3D" id="1.10.357.10">
    <property type="entry name" value="Tetracycline Repressor, domain 2"/>
    <property type="match status" value="1"/>
</dbReference>
<dbReference type="RefSeq" id="WP_112259488.1">
    <property type="nucleotide sequence ID" value="NZ_QMIG01000020.1"/>
</dbReference>
<dbReference type="PROSITE" id="PS50977">
    <property type="entry name" value="HTH_TETR_2"/>
    <property type="match status" value="1"/>
</dbReference>
<evidence type="ECO:0000256" key="3">
    <source>
        <dbReference type="SAM" id="MobiDB-lite"/>
    </source>
</evidence>
<feature type="DNA-binding region" description="H-T-H motif" evidence="2">
    <location>
        <begin position="50"/>
        <end position="69"/>
    </location>
</feature>
<evidence type="ECO:0000313" key="5">
    <source>
        <dbReference type="EMBL" id="RAW11477.1"/>
    </source>
</evidence>
<dbReference type="InterPro" id="IPR001647">
    <property type="entry name" value="HTH_TetR"/>
</dbReference>
<evidence type="ECO:0000256" key="1">
    <source>
        <dbReference type="ARBA" id="ARBA00023125"/>
    </source>
</evidence>
<feature type="domain" description="HTH tetR-type" evidence="4">
    <location>
        <begin position="27"/>
        <end position="87"/>
    </location>
</feature>
<dbReference type="InterPro" id="IPR050109">
    <property type="entry name" value="HTH-type_TetR-like_transc_reg"/>
</dbReference>
<dbReference type="GO" id="GO:0000976">
    <property type="term" value="F:transcription cis-regulatory region binding"/>
    <property type="evidence" value="ECO:0007669"/>
    <property type="project" value="TreeGrafter"/>
</dbReference>
<dbReference type="InterPro" id="IPR036271">
    <property type="entry name" value="Tet_transcr_reg_TetR-rel_C_sf"/>
</dbReference>
<keyword evidence="1 2" id="KW-0238">DNA-binding</keyword>
<reference evidence="5 6" key="1">
    <citation type="submission" date="2018-06" db="EMBL/GenBank/DDBJ databases">
        <title>Phytoactinopolyspora halophila sp. nov., a novel halophilic actinomycete isolated from a saline soil in China.</title>
        <authorList>
            <person name="Tang S.-K."/>
        </authorList>
    </citation>
    <scope>NUCLEOTIDE SEQUENCE [LARGE SCALE GENOMIC DNA]</scope>
    <source>
        <strain evidence="5 6">YIM 96934</strain>
    </source>
</reference>
<dbReference type="Pfam" id="PF00440">
    <property type="entry name" value="TetR_N"/>
    <property type="match status" value="1"/>
</dbReference>